<proteinExistence type="predicted"/>
<dbReference type="AlphaFoldDB" id="A0AAI8TYZ6"/>
<evidence type="ECO:0000313" key="1">
    <source>
        <dbReference type="EMBL" id="BDY31388.1"/>
    </source>
</evidence>
<reference evidence="1" key="1">
    <citation type="submission" date="2023-03" db="EMBL/GenBank/DDBJ databases">
        <title>Draft genome sequence of a Mycolicibacterium mageritense strain H4_3_1 isolated from a hybrid biological-inorganic system reactor.</title>
        <authorList>
            <person name="Feng X."/>
            <person name="Kazama D."/>
            <person name="Sato K."/>
            <person name="Kobayashi H."/>
        </authorList>
    </citation>
    <scope>NUCLEOTIDE SEQUENCE</scope>
    <source>
        <strain evidence="1">H4_3_1</strain>
    </source>
</reference>
<sequence length="113" mass="12706">MGTSRPDQPDGRRRPGQELKHAHDLLAEWGVSLSSGKVRGLVREYLHKVQPRGIQFEDYLRNAVVDAGETHIRRVAGRVLNVEAKGRVIAHNDQPTGETATWNVFTERDLRSA</sequence>
<organism evidence="1 2">
    <name type="scientific">Mycolicibacterium mageritense</name>
    <name type="common">Mycobacterium mageritense</name>
    <dbReference type="NCBI Taxonomy" id="53462"/>
    <lineage>
        <taxon>Bacteria</taxon>
        <taxon>Bacillati</taxon>
        <taxon>Actinomycetota</taxon>
        <taxon>Actinomycetes</taxon>
        <taxon>Mycobacteriales</taxon>
        <taxon>Mycobacteriaceae</taxon>
        <taxon>Mycolicibacterium</taxon>
    </lineage>
</organism>
<gene>
    <name evidence="1" type="ORF">hbim_05340</name>
</gene>
<accession>A0AAI8TYZ6</accession>
<dbReference type="EMBL" id="AP027452">
    <property type="protein sequence ID" value="BDY31388.1"/>
    <property type="molecule type" value="Genomic_DNA"/>
</dbReference>
<name>A0AAI8TYZ6_MYCME</name>
<evidence type="ECO:0000313" key="2">
    <source>
        <dbReference type="Proteomes" id="UP001241092"/>
    </source>
</evidence>
<protein>
    <submittedName>
        <fullName evidence="1">Uncharacterized protein</fullName>
    </submittedName>
</protein>
<dbReference type="Proteomes" id="UP001241092">
    <property type="component" value="Chromosome"/>
</dbReference>